<sequence length="73" mass="7919">MSYPDTHEIARYTAHCATIAHIIAMSAVGEGGTCADLPDPLSYEASLEVADAYLWEGASRGNHLTYRESKFGK</sequence>
<keyword evidence="2" id="KW-1185">Reference proteome</keyword>
<evidence type="ECO:0000313" key="1">
    <source>
        <dbReference type="EnsemblProtists" id="HpaP810587"/>
    </source>
</evidence>
<reference evidence="1" key="2">
    <citation type="submission" date="2015-06" db="UniProtKB">
        <authorList>
            <consortium name="EnsemblProtists"/>
        </authorList>
    </citation>
    <scope>IDENTIFICATION</scope>
    <source>
        <strain evidence="1">Emoy2</strain>
    </source>
</reference>
<dbReference type="Proteomes" id="UP000011713">
    <property type="component" value="Unassembled WGS sequence"/>
</dbReference>
<dbReference type="InParanoid" id="M4BVP3"/>
<protein>
    <submittedName>
        <fullName evidence="1">Uncharacterized protein</fullName>
    </submittedName>
</protein>
<dbReference type="EnsemblProtists" id="HpaT810587">
    <property type="protein sequence ID" value="HpaP810587"/>
    <property type="gene ID" value="HpaG810587"/>
</dbReference>
<proteinExistence type="predicted"/>
<name>M4BVP3_HYAAE</name>
<dbReference type="AlphaFoldDB" id="M4BVP3"/>
<evidence type="ECO:0000313" key="2">
    <source>
        <dbReference type="Proteomes" id="UP000011713"/>
    </source>
</evidence>
<dbReference type="HOGENOM" id="CLU_2710100_0_0_1"/>
<dbReference type="EMBL" id="JH597984">
    <property type="status" value="NOT_ANNOTATED_CDS"/>
    <property type="molecule type" value="Genomic_DNA"/>
</dbReference>
<reference evidence="2" key="1">
    <citation type="journal article" date="2010" name="Science">
        <title>Signatures of adaptation to obligate biotrophy in the Hyaloperonospora arabidopsidis genome.</title>
        <authorList>
            <person name="Baxter L."/>
            <person name="Tripathy S."/>
            <person name="Ishaque N."/>
            <person name="Boot N."/>
            <person name="Cabral A."/>
            <person name="Kemen E."/>
            <person name="Thines M."/>
            <person name="Ah-Fong A."/>
            <person name="Anderson R."/>
            <person name="Badejoko W."/>
            <person name="Bittner-Eddy P."/>
            <person name="Boore J.L."/>
            <person name="Chibucos M.C."/>
            <person name="Coates M."/>
            <person name="Dehal P."/>
            <person name="Delehaunty K."/>
            <person name="Dong S."/>
            <person name="Downton P."/>
            <person name="Dumas B."/>
            <person name="Fabro G."/>
            <person name="Fronick C."/>
            <person name="Fuerstenberg S.I."/>
            <person name="Fulton L."/>
            <person name="Gaulin E."/>
            <person name="Govers F."/>
            <person name="Hughes L."/>
            <person name="Humphray S."/>
            <person name="Jiang R.H."/>
            <person name="Judelson H."/>
            <person name="Kamoun S."/>
            <person name="Kyung K."/>
            <person name="Meijer H."/>
            <person name="Minx P."/>
            <person name="Morris P."/>
            <person name="Nelson J."/>
            <person name="Phuntumart V."/>
            <person name="Qutob D."/>
            <person name="Rehmany A."/>
            <person name="Rougon-Cardoso A."/>
            <person name="Ryden P."/>
            <person name="Torto-Alalibo T."/>
            <person name="Studholme D."/>
            <person name="Wang Y."/>
            <person name="Win J."/>
            <person name="Wood J."/>
            <person name="Clifton S.W."/>
            <person name="Rogers J."/>
            <person name="Van den Ackerveken G."/>
            <person name="Jones J.D."/>
            <person name="McDowell J.M."/>
            <person name="Beynon J."/>
            <person name="Tyler B.M."/>
        </authorList>
    </citation>
    <scope>NUCLEOTIDE SEQUENCE [LARGE SCALE GENOMIC DNA]</scope>
    <source>
        <strain evidence="2">Emoy2</strain>
    </source>
</reference>
<accession>M4BVP3</accession>
<organism evidence="1 2">
    <name type="scientific">Hyaloperonospora arabidopsidis (strain Emoy2)</name>
    <name type="common">Downy mildew agent</name>
    <name type="synonym">Peronospora arabidopsidis</name>
    <dbReference type="NCBI Taxonomy" id="559515"/>
    <lineage>
        <taxon>Eukaryota</taxon>
        <taxon>Sar</taxon>
        <taxon>Stramenopiles</taxon>
        <taxon>Oomycota</taxon>
        <taxon>Peronosporomycetes</taxon>
        <taxon>Peronosporales</taxon>
        <taxon>Peronosporaceae</taxon>
        <taxon>Hyaloperonospora</taxon>
    </lineage>
</organism>
<dbReference type="VEuPathDB" id="FungiDB:HpaG810587"/>